<dbReference type="AlphaFoldDB" id="A0A2T7PK28"/>
<dbReference type="PANTHER" id="PTHR46290">
    <property type="entry name" value="DI-N-ACETYLCHITOBIASE"/>
    <property type="match status" value="1"/>
</dbReference>
<keyword evidence="3" id="KW-0812">Transmembrane</keyword>
<protein>
    <submittedName>
        <fullName evidence="5">Uncharacterized protein</fullName>
    </submittedName>
</protein>
<feature type="chain" id="PRO_5015426755" evidence="4">
    <location>
        <begin position="24"/>
        <end position="322"/>
    </location>
</feature>
<accession>A0A2T7PK28</accession>
<dbReference type="Gene3D" id="3.10.50.10">
    <property type="match status" value="1"/>
</dbReference>
<keyword evidence="4" id="KW-0732">Signal</keyword>
<evidence type="ECO:0000256" key="3">
    <source>
        <dbReference type="SAM" id="Phobius"/>
    </source>
</evidence>
<dbReference type="Proteomes" id="UP000245119">
    <property type="component" value="Linkage Group LG3"/>
</dbReference>
<dbReference type="GO" id="GO:0016798">
    <property type="term" value="F:hydrolase activity, acting on glycosyl bonds"/>
    <property type="evidence" value="ECO:0007669"/>
    <property type="project" value="UniProtKB-KW"/>
</dbReference>
<keyword evidence="3" id="KW-1133">Transmembrane helix</keyword>
<feature type="signal peptide" evidence="4">
    <location>
        <begin position="1"/>
        <end position="23"/>
    </location>
</feature>
<reference evidence="5 6" key="1">
    <citation type="submission" date="2018-04" db="EMBL/GenBank/DDBJ databases">
        <title>The genome of golden apple snail Pomacea canaliculata provides insight into stress tolerance and invasive adaptation.</title>
        <authorList>
            <person name="Liu C."/>
            <person name="Liu B."/>
            <person name="Ren Y."/>
            <person name="Zhang Y."/>
            <person name="Wang H."/>
            <person name="Li S."/>
            <person name="Jiang F."/>
            <person name="Yin L."/>
            <person name="Zhang G."/>
            <person name="Qian W."/>
            <person name="Fan W."/>
        </authorList>
    </citation>
    <scope>NUCLEOTIDE SEQUENCE [LARGE SCALE GENOMIC DNA]</scope>
    <source>
        <strain evidence="5">SZHN2017</strain>
        <tissue evidence="5">Muscle</tissue>
    </source>
</reference>
<name>A0A2T7PK28_POMCA</name>
<evidence type="ECO:0000256" key="1">
    <source>
        <dbReference type="ARBA" id="ARBA00022801"/>
    </source>
</evidence>
<keyword evidence="6" id="KW-1185">Reference proteome</keyword>
<evidence type="ECO:0000256" key="2">
    <source>
        <dbReference type="ARBA" id="ARBA00023295"/>
    </source>
</evidence>
<evidence type="ECO:0000313" key="6">
    <source>
        <dbReference type="Proteomes" id="UP000245119"/>
    </source>
</evidence>
<dbReference type="EMBL" id="PZQS01000003">
    <property type="protein sequence ID" value="PVD33760.1"/>
    <property type="molecule type" value="Genomic_DNA"/>
</dbReference>
<organism evidence="5 6">
    <name type="scientific">Pomacea canaliculata</name>
    <name type="common">Golden apple snail</name>
    <dbReference type="NCBI Taxonomy" id="400727"/>
    <lineage>
        <taxon>Eukaryota</taxon>
        <taxon>Metazoa</taxon>
        <taxon>Spiralia</taxon>
        <taxon>Lophotrochozoa</taxon>
        <taxon>Mollusca</taxon>
        <taxon>Gastropoda</taxon>
        <taxon>Caenogastropoda</taxon>
        <taxon>Architaenioglossa</taxon>
        <taxon>Ampullarioidea</taxon>
        <taxon>Ampullariidae</taxon>
        <taxon>Pomacea</taxon>
    </lineage>
</organism>
<keyword evidence="3" id="KW-0472">Membrane</keyword>
<comment type="caution">
    <text evidence="5">The sequence shown here is derived from an EMBL/GenBank/DDBJ whole genome shotgun (WGS) entry which is preliminary data.</text>
</comment>
<dbReference type="GO" id="GO:0009313">
    <property type="term" value="P:oligosaccharide catabolic process"/>
    <property type="evidence" value="ECO:0007669"/>
    <property type="project" value="TreeGrafter"/>
</dbReference>
<evidence type="ECO:0000313" key="5">
    <source>
        <dbReference type="EMBL" id="PVD33760.1"/>
    </source>
</evidence>
<sequence>MLSTCYVALAVLFLTTLIGDLTAEEPIAGKNTRCWCEQENGCRNAPETTGSNVEVILVSKENSSTAVWKWDSFSTVITTFSTAQETPMNKIACEAHHRGKKYGFIMPLPKVVNNTFSETDQKEVISTISKRSQLCPDSYLDTADQQRCEAVPTIPFTEFIYGIEQYLNLNRIPLVVGIPWHGYDYTCELLKLQNTDGTCDITKHRKRMSLAAIHEENYFDQKKVTTDQLTQAAYLTYPEKDTSVHHLVWFENADTLTIKYKIVNLLPVKDTVAGAAIGCLLLGTALGITFTCIALRRCKRSPPKRPFKLDEAVDDFHDDPGL</sequence>
<keyword evidence="1" id="KW-0378">Hydrolase</keyword>
<feature type="transmembrane region" description="Helical" evidence="3">
    <location>
        <begin position="272"/>
        <end position="295"/>
    </location>
</feature>
<gene>
    <name evidence="5" type="ORF">C0Q70_05020</name>
</gene>
<dbReference type="InterPro" id="IPR051887">
    <property type="entry name" value="GH18_Domain-Containing"/>
</dbReference>
<keyword evidence="2" id="KW-0326">Glycosidase</keyword>
<proteinExistence type="predicted"/>
<dbReference type="Gene3D" id="3.20.20.80">
    <property type="entry name" value="Glycosidases"/>
    <property type="match status" value="1"/>
</dbReference>
<dbReference type="PANTHER" id="PTHR46290:SF1">
    <property type="entry name" value="DI-N-ACETYLCHITOBIASE"/>
    <property type="match status" value="1"/>
</dbReference>
<dbReference type="InterPro" id="IPR029070">
    <property type="entry name" value="Chitinase_insertion_sf"/>
</dbReference>
<evidence type="ECO:0000256" key="4">
    <source>
        <dbReference type="SAM" id="SignalP"/>
    </source>
</evidence>